<dbReference type="Pfam" id="PF13947">
    <property type="entry name" value="GUB_WAK_bind"/>
    <property type="match status" value="1"/>
</dbReference>
<dbReference type="AlphaFoldDB" id="A0AAV8EHB0"/>
<gene>
    <name evidence="4" type="ORF">LUZ62_062608</name>
</gene>
<dbReference type="GO" id="GO:0016301">
    <property type="term" value="F:kinase activity"/>
    <property type="evidence" value="ECO:0007669"/>
    <property type="project" value="UniProtKB-KW"/>
</dbReference>
<organism evidence="4 5">
    <name type="scientific">Rhynchospora pubera</name>
    <dbReference type="NCBI Taxonomy" id="906938"/>
    <lineage>
        <taxon>Eukaryota</taxon>
        <taxon>Viridiplantae</taxon>
        <taxon>Streptophyta</taxon>
        <taxon>Embryophyta</taxon>
        <taxon>Tracheophyta</taxon>
        <taxon>Spermatophyta</taxon>
        <taxon>Magnoliopsida</taxon>
        <taxon>Liliopsida</taxon>
        <taxon>Poales</taxon>
        <taxon>Cyperaceae</taxon>
        <taxon>Cyperoideae</taxon>
        <taxon>Rhynchosporeae</taxon>
        <taxon>Rhynchospora</taxon>
    </lineage>
</organism>
<name>A0AAV8EHB0_9POAL</name>
<evidence type="ECO:0000259" key="3">
    <source>
        <dbReference type="Pfam" id="PF13947"/>
    </source>
</evidence>
<evidence type="ECO:0000256" key="2">
    <source>
        <dbReference type="ARBA" id="ARBA00022729"/>
    </source>
</evidence>
<dbReference type="GO" id="GO:0016020">
    <property type="term" value="C:membrane"/>
    <property type="evidence" value="ECO:0007669"/>
    <property type="project" value="UniProtKB-SubCell"/>
</dbReference>
<evidence type="ECO:0000256" key="1">
    <source>
        <dbReference type="ARBA" id="ARBA00004167"/>
    </source>
</evidence>
<dbReference type="GO" id="GO:0030247">
    <property type="term" value="F:polysaccharide binding"/>
    <property type="evidence" value="ECO:0007669"/>
    <property type="project" value="InterPro"/>
</dbReference>
<sequence>MPFQTAASAIALPGCPEACGGVQIPYPFGIGPNCSLPGFELSCNTSNNGSLTPFLFNDIPVLNIDLEWGHVRVNKSITSSCYNQETTSGMISNSTTGGWNLSGTPYHIHYEEKFTVVGCDIIANINFDEINLLQSGCSTKPCDIPDNIINGVCSGKGCCQIDIPTRMNYYQVSLHHGNSSKLRIT</sequence>
<evidence type="ECO:0000313" key="5">
    <source>
        <dbReference type="Proteomes" id="UP001140206"/>
    </source>
</evidence>
<keyword evidence="4" id="KW-0418">Kinase</keyword>
<dbReference type="PANTHER" id="PTHR33491">
    <property type="entry name" value="OSJNBA0016N04.9 PROTEIN"/>
    <property type="match status" value="1"/>
</dbReference>
<keyword evidence="5" id="KW-1185">Reference proteome</keyword>
<dbReference type="Proteomes" id="UP001140206">
    <property type="component" value="Chromosome 3"/>
</dbReference>
<dbReference type="EMBL" id="JAMFTS010000003">
    <property type="protein sequence ID" value="KAJ4778351.1"/>
    <property type="molecule type" value="Genomic_DNA"/>
</dbReference>
<keyword evidence="4" id="KW-0808">Transferase</keyword>
<proteinExistence type="predicted"/>
<protein>
    <submittedName>
        <fullName evidence="4">Wall-associated kinase family protein</fullName>
    </submittedName>
</protein>
<dbReference type="InterPro" id="IPR025287">
    <property type="entry name" value="WAK_GUB"/>
</dbReference>
<keyword evidence="2" id="KW-0732">Signal</keyword>
<feature type="domain" description="Wall-associated receptor kinase galacturonan-binding" evidence="3">
    <location>
        <begin position="15"/>
        <end position="74"/>
    </location>
</feature>
<reference evidence="4" key="1">
    <citation type="submission" date="2022-08" db="EMBL/GenBank/DDBJ databases">
        <authorList>
            <person name="Marques A."/>
        </authorList>
    </citation>
    <scope>NUCLEOTIDE SEQUENCE</scope>
    <source>
        <strain evidence="4">RhyPub2mFocal</strain>
        <tissue evidence="4">Leaves</tissue>
    </source>
</reference>
<evidence type="ECO:0000313" key="4">
    <source>
        <dbReference type="EMBL" id="KAJ4778351.1"/>
    </source>
</evidence>
<accession>A0AAV8EHB0</accession>
<comment type="caution">
    <text evidence="4">The sequence shown here is derived from an EMBL/GenBank/DDBJ whole genome shotgun (WGS) entry which is preliminary data.</text>
</comment>
<comment type="subcellular location">
    <subcellularLocation>
        <location evidence="1">Membrane</location>
        <topology evidence="1">Single-pass membrane protein</topology>
    </subcellularLocation>
</comment>